<dbReference type="EMBL" id="QPJY01000013">
    <property type="protein sequence ID" value="RCX24975.1"/>
    <property type="molecule type" value="Genomic_DNA"/>
</dbReference>
<sequence length="190" mass="21343">MTTQYNLKLYTVGHSNRDLGELLHLLTEAGIRNLVDVRAWPISRRHPQFVRESLQAALAERGIGYRWAGRELGGMRRPRPGSPHQALEEPGFRGYADYMDTPVFGAAAERLLTEAAEAPTAILCAERRPEHCHRAFIADWLMLRGVEITHLLEPGESTSHVLTRQARLESGRLVYDRNTSGVLALDISHV</sequence>
<dbReference type="InterPro" id="IPR014519">
    <property type="entry name" value="UCP024492"/>
</dbReference>
<evidence type="ECO:0000313" key="2">
    <source>
        <dbReference type="Proteomes" id="UP000252707"/>
    </source>
</evidence>
<dbReference type="AlphaFoldDB" id="A0A369BVF1"/>
<accession>A0A369BVF1</accession>
<dbReference type="RefSeq" id="WP_170142211.1">
    <property type="nucleotide sequence ID" value="NZ_QPJY01000013.1"/>
</dbReference>
<organism evidence="1 2">
    <name type="scientific">Thioalbus denitrificans</name>
    <dbReference type="NCBI Taxonomy" id="547122"/>
    <lineage>
        <taxon>Bacteria</taxon>
        <taxon>Pseudomonadati</taxon>
        <taxon>Pseudomonadota</taxon>
        <taxon>Gammaproteobacteria</taxon>
        <taxon>Chromatiales</taxon>
        <taxon>Ectothiorhodospiraceae</taxon>
        <taxon>Thioalbus</taxon>
    </lineage>
</organism>
<comment type="caution">
    <text evidence="1">The sequence shown here is derived from an EMBL/GenBank/DDBJ whole genome shotgun (WGS) entry which is preliminary data.</text>
</comment>
<dbReference type="PIRSF" id="PIRSF024492">
    <property type="entry name" value="UCP024492"/>
    <property type="match status" value="1"/>
</dbReference>
<dbReference type="Pfam" id="PF04343">
    <property type="entry name" value="DUF488"/>
    <property type="match status" value="1"/>
</dbReference>
<dbReference type="PANTHER" id="PTHR39337:SF1">
    <property type="entry name" value="BLR5642 PROTEIN"/>
    <property type="match status" value="1"/>
</dbReference>
<dbReference type="Proteomes" id="UP000252707">
    <property type="component" value="Unassembled WGS sequence"/>
</dbReference>
<evidence type="ECO:0000313" key="1">
    <source>
        <dbReference type="EMBL" id="RCX24975.1"/>
    </source>
</evidence>
<gene>
    <name evidence="1" type="ORF">DFQ59_11371</name>
</gene>
<reference evidence="1 2" key="1">
    <citation type="submission" date="2018-07" db="EMBL/GenBank/DDBJ databases">
        <title>Genomic Encyclopedia of Type Strains, Phase IV (KMG-IV): sequencing the most valuable type-strain genomes for metagenomic binning, comparative biology and taxonomic classification.</title>
        <authorList>
            <person name="Goeker M."/>
        </authorList>
    </citation>
    <scope>NUCLEOTIDE SEQUENCE [LARGE SCALE GENOMIC DNA]</scope>
    <source>
        <strain evidence="1 2">DSM 26407</strain>
    </source>
</reference>
<dbReference type="PANTHER" id="PTHR39337">
    <property type="entry name" value="BLR5642 PROTEIN"/>
    <property type="match status" value="1"/>
</dbReference>
<dbReference type="InterPro" id="IPR007438">
    <property type="entry name" value="DUF488"/>
</dbReference>
<proteinExistence type="predicted"/>
<protein>
    <submittedName>
        <fullName evidence="1">Uncharacterized protein DUF488</fullName>
    </submittedName>
</protein>
<keyword evidence="2" id="KW-1185">Reference proteome</keyword>
<name>A0A369BVF1_9GAMM</name>